<name>A0ABW2CE93_9ACTN</name>
<protein>
    <submittedName>
        <fullName evidence="3">DUF397 domain-containing protein</fullName>
    </submittedName>
</protein>
<gene>
    <name evidence="3" type="ORF">ACFQKB_08135</name>
</gene>
<evidence type="ECO:0000259" key="2">
    <source>
        <dbReference type="Pfam" id="PF04149"/>
    </source>
</evidence>
<feature type="region of interest" description="Disordered" evidence="1">
    <location>
        <begin position="1"/>
        <end position="24"/>
    </location>
</feature>
<reference evidence="4" key="1">
    <citation type="journal article" date="2019" name="Int. J. Syst. Evol. Microbiol.">
        <title>The Global Catalogue of Microorganisms (GCM) 10K type strain sequencing project: providing services to taxonomists for standard genome sequencing and annotation.</title>
        <authorList>
            <consortium name="The Broad Institute Genomics Platform"/>
            <consortium name="The Broad Institute Genome Sequencing Center for Infectious Disease"/>
            <person name="Wu L."/>
            <person name="Ma J."/>
        </authorList>
    </citation>
    <scope>NUCLEOTIDE SEQUENCE [LARGE SCALE GENOMIC DNA]</scope>
    <source>
        <strain evidence="4">JCM 3369</strain>
    </source>
</reference>
<keyword evidence="4" id="KW-1185">Reference proteome</keyword>
<dbReference type="RefSeq" id="WP_160821684.1">
    <property type="nucleotide sequence ID" value="NZ_JBHSXE010000001.1"/>
</dbReference>
<evidence type="ECO:0000313" key="3">
    <source>
        <dbReference type="EMBL" id="MFC6879732.1"/>
    </source>
</evidence>
<accession>A0ABW2CE93</accession>
<evidence type="ECO:0000256" key="1">
    <source>
        <dbReference type="SAM" id="MobiDB-lite"/>
    </source>
</evidence>
<dbReference type="InterPro" id="IPR007278">
    <property type="entry name" value="DUF397"/>
</dbReference>
<comment type="caution">
    <text evidence="3">The sequence shown here is derived from an EMBL/GenBank/DDBJ whole genome shotgun (WGS) entry which is preliminary data.</text>
</comment>
<evidence type="ECO:0000313" key="4">
    <source>
        <dbReference type="Proteomes" id="UP001596380"/>
    </source>
</evidence>
<dbReference type="EMBL" id="JBHSXS010000003">
    <property type="protein sequence ID" value="MFC6879732.1"/>
    <property type="molecule type" value="Genomic_DNA"/>
</dbReference>
<proteinExistence type="predicted"/>
<dbReference type="Pfam" id="PF04149">
    <property type="entry name" value="DUF397"/>
    <property type="match status" value="1"/>
</dbReference>
<organism evidence="3 4">
    <name type="scientific">Actinomadura yumaensis</name>
    <dbReference type="NCBI Taxonomy" id="111807"/>
    <lineage>
        <taxon>Bacteria</taxon>
        <taxon>Bacillati</taxon>
        <taxon>Actinomycetota</taxon>
        <taxon>Actinomycetes</taxon>
        <taxon>Streptosporangiales</taxon>
        <taxon>Thermomonosporaceae</taxon>
        <taxon>Actinomadura</taxon>
    </lineage>
</organism>
<sequence length="85" mass="9207">MRNEDLSDVSWRKSRRSEGPNACVEVGGVSAGRIAVRDSRDPGGPRLALTGDAWDVFVREVKDGAYDLRRAGPLSGRAHPDVYGP</sequence>
<dbReference type="Proteomes" id="UP001596380">
    <property type="component" value="Unassembled WGS sequence"/>
</dbReference>
<feature type="domain" description="DUF397" evidence="2">
    <location>
        <begin position="10"/>
        <end position="62"/>
    </location>
</feature>